<accession>A0ABU7H6Q9</accession>
<dbReference type="Proteomes" id="UP001354227">
    <property type="component" value="Unassembled WGS sequence"/>
</dbReference>
<name>A0ABU7H6Q9_9PSED</name>
<keyword evidence="1" id="KW-1133">Transmembrane helix</keyword>
<feature type="transmembrane region" description="Helical" evidence="1">
    <location>
        <begin position="128"/>
        <end position="148"/>
    </location>
</feature>
<feature type="transmembrane region" description="Helical" evidence="1">
    <location>
        <begin position="63"/>
        <end position="81"/>
    </location>
</feature>
<evidence type="ECO:0000313" key="3">
    <source>
        <dbReference type="Proteomes" id="UP001354227"/>
    </source>
</evidence>
<sequence>MSKKDSSAPEARWYKWLQRQFGSNPGTTVLGAGFFILFAWLLWNLTGNLAGASDSSVAASLNRLVALLGALTGWAVGILFAPFSSEEEQRFKGIGKVISAFVAGYLISKLDLFMKQYLFTDNGAPDDAWVRVGFFVCAFLLVAITVFIQRLYAFRGDKNTAS</sequence>
<keyword evidence="1" id="KW-0812">Transmembrane</keyword>
<organism evidence="2 3">
    <name type="scientific">Pseudomonas carassii</name>
    <dbReference type="NCBI Taxonomy" id="3115855"/>
    <lineage>
        <taxon>Bacteria</taxon>
        <taxon>Pseudomonadati</taxon>
        <taxon>Pseudomonadota</taxon>
        <taxon>Gammaproteobacteria</taxon>
        <taxon>Pseudomonadales</taxon>
        <taxon>Pseudomonadaceae</taxon>
        <taxon>Pseudomonas</taxon>
    </lineage>
</organism>
<keyword evidence="1" id="KW-0472">Membrane</keyword>
<protein>
    <submittedName>
        <fullName evidence="2">Uncharacterized protein</fullName>
    </submittedName>
</protein>
<feature type="transmembrane region" description="Helical" evidence="1">
    <location>
        <begin position="93"/>
        <end position="108"/>
    </location>
</feature>
<evidence type="ECO:0000313" key="2">
    <source>
        <dbReference type="EMBL" id="MEE1886703.1"/>
    </source>
</evidence>
<dbReference type="RefSeq" id="WP_330102756.1">
    <property type="nucleotide sequence ID" value="NZ_JAZDCT010000003.1"/>
</dbReference>
<evidence type="ECO:0000256" key="1">
    <source>
        <dbReference type="SAM" id="Phobius"/>
    </source>
</evidence>
<keyword evidence="3" id="KW-1185">Reference proteome</keyword>
<proteinExistence type="predicted"/>
<gene>
    <name evidence="2" type="ORF">V0R62_03450</name>
</gene>
<dbReference type="EMBL" id="JAZDCT010000003">
    <property type="protein sequence ID" value="MEE1886703.1"/>
    <property type="molecule type" value="Genomic_DNA"/>
</dbReference>
<reference evidence="2" key="1">
    <citation type="submission" date="2024-01" db="EMBL/GenBank/DDBJ databases">
        <title>Unpublished Manusciprt.</title>
        <authorList>
            <person name="Duman M."/>
            <person name="Valdes E.G."/>
            <person name="Ajmi N."/>
            <person name="Altun S."/>
            <person name="Saticioglu I.B."/>
        </authorList>
    </citation>
    <scope>NUCLEOTIDE SEQUENCE</scope>
    <source>
        <strain evidence="2">137P</strain>
    </source>
</reference>
<comment type="caution">
    <text evidence="2">The sequence shown here is derived from an EMBL/GenBank/DDBJ whole genome shotgun (WGS) entry which is preliminary data.</text>
</comment>
<feature type="transmembrane region" description="Helical" evidence="1">
    <location>
        <begin position="21"/>
        <end position="43"/>
    </location>
</feature>